<evidence type="ECO:0000313" key="2">
    <source>
        <dbReference type="EMBL" id="TXK81230.1"/>
    </source>
</evidence>
<dbReference type="InterPro" id="IPR037523">
    <property type="entry name" value="VOC_core"/>
</dbReference>
<organism evidence="2 3">
    <name type="scientific">Rheinheimera tangshanensis</name>
    <dbReference type="NCBI Taxonomy" id="400153"/>
    <lineage>
        <taxon>Bacteria</taxon>
        <taxon>Pseudomonadati</taxon>
        <taxon>Pseudomonadota</taxon>
        <taxon>Gammaproteobacteria</taxon>
        <taxon>Chromatiales</taxon>
        <taxon>Chromatiaceae</taxon>
        <taxon>Rheinheimera</taxon>
    </lineage>
</organism>
<dbReference type="Pfam" id="PF00903">
    <property type="entry name" value="Glyoxalase"/>
    <property type="match status" value="1"/>
</dbReference>
<name>A0A5C8M1G9_9GAMM</name>
<reference evidence="2 3" key="1">
    <citation type="submission" date="2019-08" db="EMBL/GenBank/DDBJ databases">
        <title>Draft genome analysis of Rheinheimera tangshanensis isolated from the roots of fresh rice plants (Oryza sativa).</title>
        <authorList>
            <person name="Yu Q."/>
            <person name="Qi Y."/>
            <person name="Zhang H."/>
            <person name="Pu J."/>
        </authorList>
    </citation>
    <scope>NUCLEOTIDE SEQUENCE [LARGE SCALE GENOMIC DNA]</scope>
    <source>
        <strain evidence="2 3">JA3-B52</strain>
    </source>
</reference>
<protein>
    <submittedName>
        <fullName evidence="2">VOC family protein</fullName>
    </submittedName>
</protein>
<dbReference type="RefSeq" id="WP_147904073.1">
    <property type="nucleotide sequence ID" value="NZ_BAAAGC010000007.1"/>
</dbReference>
<evidence type="ECO:0000313" key="3">
    <source>
        <dbReference type="Proteomes" id="UP000321814"/>
    </source>
</evidence>
<dbReference type="InterPro" id="IPR029068">
    <property type="entry name" value="Glyas_Bleomycin-R_OHBP_Dase"/>
</dbReference>
<dbReference type="PANTHER" id="PTHR35006:SF4">
    <property type="entry name" value="BLR7706 PROTEIN"/>
    <property type="match status" value="1"/>
</dbReference>
<evidence type="ECO:0000259" key="1">
    <source>
        <dbReference type="PROSITE" id="PS51819"/>
    </source>
</evidence>
<dbReference type="CDD" id="cd07262">
    <property type="entry name" value="VOC_like"/>
    <property type="match status" value="1"/>
</dbReference>
<gene>
    <name evidence="2" type="ORF">FU839_08920</name>
</gene>
<sequence length="139" mass="14856">MLHHVSFGVSDIYRSAAFYDAVLSALGYVRVWDDISDDDPDCAVGYGYSNGGDKFAIKLRAQALSGSVPGFHLAFAAPSRAAVDEFHKAALQHGGKDNGAAGLRPDYGDEYYAAFVIDPDGYPIEAVINVNPQGHESCI</sequence>
<accession>A0A5C8M1G9</accession>
<dbReference type="Gene3D" id="3.10.180.10">
    <property type="entry name" value="2,3-Dihydroxybiphenyl 1,2-Dioxygenase, domain 1"/>
    <property type="match status" value="1"/>
</dbReference>
<feature type="domain" description="VOC" evidence="1">
    <location>
        <begin position="1"/>
        <end position="129"/>
    </location>
</feature>
<dbReference type="PANTHER" id="PTHR35006">
    <property type="entry name" value="GLYOXALASE FAMILY PROTEIN (AFU_ORTHOLOGUE AFUA_5G14830)"/>
    <property type="match status" value="1"/>
</dbReference>
<dbReference type="PROSITE" id="PS51819">
    <property type="entry name" value="VOC"/>
    <property type="match status" value="1"/>
</dbReference>
<dbReference type="SUPFAM" id="SSF54593">
    <property type="entry name" value="Glyoxalase/Bleomycin resistance protein/Dihydroxybiphenyl dioxygenase"/>
    <property type="match status" value="1"/>
</dbReference>
<comment type="caution">
    <text evidence="2">The sequence shown here is derived from an EMBL/GenBank/DDBJ whole genome shotgun (WGS) entry which is preliminary data.</text>
</comment>
<keyword evidence="3" id="KW-1185">Reference proteome</keyword>
<dbReference type="EMBL" id="VRLR01000004">
    <property type="protein sequence ID" value="TXK81230.1"/>
    <property type="molecule type" value="Genomic_DNA"/>
</dbReference>
<dbReference type="OrthoDB" id="9800438at2"/>
<dbReference type="InterPro" id="IPR004360">
    <property type="entry name" value="Glyas_Fos-R_dOase_dom"/>
</dbReference>
<proteinExistence type="predicted"/>
<dbReference type="AlphaFoldDB" id="A0A5C8M1G9"/>
<dbReference type="Proteomes" id="UP000321814">
    <property type="component" value="Unassembled WGS sequence"/>
</dbReference>